<evidence type="ECO:0000313" key="1">
    <source>
        <dbReference type="EMBL" id="MFC6009142.1"/>
    </source>
</evidence>
<accession>A0ABW1JJV4</accession>
<dbReference type="RefSeq" id="WP_345717668.1">
    <property type="nucleotide sequence ID" value="NZ_BAABFP010000007.1"/>
</dbReference>
<comment type="caution">
    <text evidence="1">The sequence shown here is derived from an EMBL/GenBank/DDBJ whole genome shotgun (WGS) entry which is preliminary data.</text>
</comment>
<gene>
    <name evidence="1" type="ORF">ACFQDO_18565</name>
</gene>
<reference evidence="2" key="1">
    <citation type="journal article" date="2019" name="Int. J. Syst. Evol. Microbiol.">
        <title>The Global Catalogue of Microorganisms (GCM) 10K type strain sequencing project: providing services to taxonomists for standard genome sequencing and annotation.</title>
        <authorList>
            <consortium name="The Broad Institute Genomics Platform"/>
            <consortium name="The Broad Institute Genome Sequencing Center for Infectious Disease"/>
            <person name="Wu L."/>
            <person name="Ma J."/>
        </authorList>
    </citation>
    <scope>NUCLEOTIDE SEQUENCE [LARGE SCALE GENOMIC DNA]</scope>
    <source>
        <strain evidence="2">KACC 14249</strain>
    </source>
</reference>
<keyword evidence="2" id="KW-1185">Reference proteome</keyword>
<dbReference type="EMBL" id="JBHSRD010000008">
    <property type="protein sequence ID" value="MFC6009142.1"/>
    <property type="molecule type" value="Genomic_DNA"/>
</dbReference>
<name>A0ABW1JJV4_9ACTN</name>
<dbReference type="Gene3D" id="1.10.3230.30">
    <property type="entry name" value="Phage gp6-like head-tail connector protein"/>
    <property type="match status" value="1"/>
</dbReference>
<organism evidence="1 2">
    <name type="scientific">Angustibacter luteus</name>
    <dbReference type="NCBI Taxonomy" id="658456"/>
    <lineage>
        <taxon>Bacteria</taxon>
        <taxon>Bacillati</taxon>
        <taxon>Actinomycetota</taxon>
        <taxon>Actinomycetes</taxon>
        <taxon>Kineosporiales</taxon>
        <taxon>Kineosporiaceae</taxon>
    </lineage>
</organism>
<dbReference type="Proteomes" id="UP001596189">
    <property type="component" value="Unassembled WGS sequence"/>
</dbReference>
<evidence type="ECO:0000313" key="2">
    <source>
        <dbReference type="Proteomes" id="UP001596189"/>
    </source>
</evidence>
<sequence>MSALLLADAKEHLNVTITLSDAELQQLIDACEKAIAHWTGPLEPTTKTKRVAGGSSLFLPPPVISLTSVTPVLPGAVAMDLAGFDIDPETGQVTNYSSLPLYADRYIVVYQAGYTTLPDDLMLAVKELLRHVYSSSQRKPGSTPSQVVSPYFLPNFVETLIEPYRGTGFA</sequence>
<evidence type="ECO:0008006" key="3">
    <source>
        <dbReference type="Google" id="ProtNLM"/>
    </source>
</evidence>
<proteinExistence type="predicted"/>
<protein>
    <recommendedName>
        <fullName evidence="3">Phage gp6-like head-tail connector protein</fullName>
    </recommendedName>
</protein>